<evidence type="ECO:0000313" key="5">
    <source>
        <dbReference type="EMBL" id="GAA5496078.1"/>
    </source>
</evidence>
<dbReference type="InterPro" id="IPR036390">
    <property type="entry name" value="WH_DNA-bd_sf"/>
</dbReference>
<dbReference type="InterPro" id="IPR046335">
    <property type="entry name" value="LacI/GalR-like_sensor"/>
</dbReference>
<name>A0ABP9V0P0_9BACT</name>
<gene>
    <name evidence="5" type="ORF">Rhal01_02259</name>
</gene>
<keyword evidence="1" id="KW-0805">Transcription regulation</keyword>
<keyword evidence="2" id="KW-0238">DNA-binding</keyword>
<keyword evidence="3" id="KW-0804">Transcription</keyword>
<dbReference type="InterPro" id="IPR036388">
    <property type="entry name" value="WH-like_DNA-bd_sf"/>
</dbReference>
<dbReference type="Gene3D" id="1.10.10.10">
    <property type="entry name" value="Winged helix-like DNA-binding domain superfamily/Winged helix DNA-binding domain"/>
    <property type="match status" value="1"/>
</dbReference>
<protein>
    <recommendedName>
        <fullName evidence="4">Transcriptional regulator LacI/GalR-like sensor domain-containing protein</fullName>
    </recommendedName>
</protein>
<evidence type="ECO:0000256" key="1">
    <source>
        <dbReference type="ARBA" id="ARBA00023015"/>
    </source>
</evidence>
<evidence type="ECO:0000259" key="4">
    <source>
        <dbReference type="Pfam" id="PF13377"/>
    </source>
</evidence>
<dbReference type="SUPFAM" id="SSF46785">
    <property type="entry name" value="Winged helix' DNA-binding domain"/>
    <property type="match status" value="1"/>
</dbReference>
<organism evidence="5 6">
    <name type="scientific">Rubritalea halochordaticola</name>
    <dbReference type="NCBI Taxonomy" id="714537"/>
    <lineage>
        <taxon>Bacteria</taxon>
        <taxon>Pseudomonadati</taxon>
        <taxon>Verrucomicrobiota</taxon>
        <taxon>Verrucomicrobiia</taxon>
        <taxon>Verrucomicrobiales</taxon>
        <taxon>Rubritaleaceae</taxon>
        <taxon>Rubritalea</taxon>
    </lineage>
</organism>
<accession>A0ABP9V0P0</accession>
<proteinExistence type="predicted"/>
<dbReference type="Proteomes" id="UP001424741">
    <property type="component" value="Unassembled WGS sequence"/>
</dbReference>
<evidence type="ECO:0000256" key="2">
    <source>
        <dbReference type="ARBA" id="ARBA00023125"/>
    </source>
</evidence>
<sequence length="365" mass="40765">MGFIFRMSKPIERKPLAVVLADKLEEEIRTGQLKGYVAGRRILAKRYGVNEKTASAALNVLSKKGLLADAESGKRRKIITQDIKPAAKAASKRLLILHQANIPLPVEDVLLLRDVQDSWEANGGPVSWARVDFGRYKKPGRVLDGVIDRYGADALVLMAPTVHWSTEAAKRLPTFQFGGAFSANPSLSLCSFALDSELVPLIQFFVDQGHRKIFVPTPNEELVNAIRNAYRSVFGDSMTQSEMDELVQVFPERVPQAWRGYWKKALMQVNPTAVMVLDDNAMLSLYGFCAEAGIKIPRDLSVLSLSYDERFEWMQPVPVMTRFPIKKAMKLFKSWVRGGLESVGKNFLQVELRKGESIGPARKGV</sequence>
<evidence type="ECO:0000313" key="6">
    <source>
        <dbReference type="Proteomes" id="UP001424741"/>
    </source>
</evidence>
<dbReference type="Pfam" id="PF13377">
    <property type="entry name" value="Peripla_BP_3"/>
    <property type="match status" value="1"/>
</dbReference>
<reference evidence="5 6" key="1">
    <citation type="submission" date="2024-02" db="EMBL/GenBank/DDBJ databases">
        <title>Rubritalea halochordaticola NBRC 107102.</title>
        <authorList>
            <person name="Ichikawa N."/>
            <person name="Katano-Makiyama Y."/>
            <person name="Hidaka K."/>
        </authorList>
    </citation>
    <scope>NUCLEOTIDE SEQUENCE [LARGE SCALE GENOMIC DNA]</scope>
    <source>
        <strain evidence="5 6">NBRC 107102</strain>
    </source>
</reference>
<dbReference type="EMBL" id="BAABRL010000006">
    <property type="protein sequence ID" value="GAA5496078.1"/>
    <property type="molecule type" value="Genomic_DNA"/>
</dbReference>
<dbReference type="InterPro" id="IPR028082">
    <property type="entry name" value="Peripla_BP_I"/>
</dbReference>
<evidence type="ECO:0000256" key="3">
    <source>
        <dbReference type="ARBA" id="ARBA00023163"/>
    </source>
</evidence>
<feature type="domain" description="Transcriptional regulator LacI/GalR-like sensor" evidence="4">
    <location>
        <begin position="203"/>
        <end position="311"/>
    </location>
</feature>
<dbReference type="Gene3D" id="3.40.50.2300">
    <property type="match status" value="2"/>
</dbReference>
<comment type="caution">
    <text evidence="5">The sequence shown here is derived from an EMBL/GenBank/DDBJ whole genome shotgun (WGS) entry which is preliminary data.</text>
</comment>
<keyword evidence="6" id="KW-1185">Reference proteome</keyword>
<dbReference type="SUPFAM" id="SSF53822">
    <property type="entry name" value="Periplasmic binding protein-like I"/>
    <property type="match status" value="1"/>
</dbReference>